<comment type="similarity">
    <text evidence="1 7">Belongs to the Lgt family.</text>
</comment>
<feature type="transmembrane region" description="Helical" evidence="7">
    <location>
        <begin position="196"/>
        <end position="213"/>
    </location>
</feature>
<dbReference type="GO" id="GO:0005886">
    <property type="term" value="C:plasma membrane"/>
    <property type="evidence" value="ECO:0007669"/>
    <property type="project" value="UniProtKB-SubCell"/>
</dbReference>
<keyword evidence="5 7" id="KW-1133">Transmembrane helix</keyword>
<dbReference type="PANTHER" id="PTHR30589">
    <property type="entry name" value="PROLIPOPROTEIN DIACYLGLYCERYL TRANSFERASE"/>
    <property type="match status" value="1"/>
</dbReference>
<keyword evidence="6 7" id="KW-0472">Membrane</keyword>
<evidence type="ECO:0000256" key="4">
    <source>
        <dbReference type="ARBA" id="ARBA00022692"/>
    </source>
</evidence>
<dbReference type="NCBIfam" id="TIGR00544">
    <property type="entry name" value="lgt"/>
    <property type="match status" value="1"/>
</dbReference>
<dbReference type="GO" id="GO:0008961">
    <property type="term" value="F:phosphatidylglycerol-prolipoprotein diacylglyceryl transferase activity"/>
    <property type="evidence" value="ECO:0007669"/>
    <property type="project" value="UniProtKB-UniRule"/>
</dbReference>
<evidence type="ECO:0000313" key="10">
    <source>
        <dbReference type="Proteomes" id="UP001138997"/>
    </source>
</evidence>
<dbReference type="PANTHER" id="PTHR30589:SF0">
    <property type="entry name" value="PHOSPHATIDYLGLYCEROL--PROLIPOPROTEIN DIACYLGLYCERYL TRANSFERASE"/>
    <property type="match status" value="1"/>
</dbReference>
<organism evidence="9 10">
    <name type="scientific">Kineosporia babensis</name>
    <dbReference type="NCBI Taxonomy" id="499548"/>
    <lineage>
        <taxon>Bacteria</taxon>
        <taxon>Bacillati</taxon>
        <taxon>Actinomycetota</taxon>
        <taxon>Actinomycetes</taxon>
        <taxon>Kineosporiales</taxon>
        <taxon>Kineosporiaceae</taxon>
        <taxon>Kineosporia</taxon>
    </lineage>
</organism>
<reference evidence="9" key="1">
    <citation type="submission" date="2021-11" db="EMBL/GenBank/DDBJ databases">
        <title>Streptomyces corallinus and Kineosporia corallina sp. nov., two new coral-derived marine actinobacteria.</title>
        <authorList>
            <person name="Buangrab K."/>
            <person name="Sutthacheep M."/>
            <person name="Yeemin T."/>
            <person name="Harunari E."/>
            <person name="Igarashi Y."/>
            <person name="Sripreechasak P."/>
            <person name="Kanchanasin P."/>
            <person name="Tanasupawat S."/>
            <person name="Phongsopitanun W."/>
        </authorList>
    </citation>
    <scope>NUCLEOTIDE SEQUENCE</scope>
    <source>
        <strain evidence="9">JCM 31032</strain>
    </source>
</reference>
<feature type="transmembrane region" description="Helical" evidence="7">
    <location>
        <begin position="24"/>
        <end position="42"/>
    </location>
</feature>
<dbReference type="Pfam" id="PF01790">
    <property type="entry name" value="LGT"/>
    <property type="match status" value="1"/>
</dbReference>
<dbReference type="PROSITE" id="PS01311">
    <property type="entry name" value="LGT"/>
    <property type="match status" value="1"/>
</dbReference>
<feature type="transmembrane region" description="Helical" evidence="7">
    <location>
        <begin position="94"/>
        <end position="116"/>
    </location>
</feature>
<feature type="transmembrane region" description="Helical" evidence="7">
    <location>
        <begin position="54"/>
        <end position="74"/>
    </location>
</feature>
<accession>A0A9X1SYW5</accession>
<feature type="binding site" evidence="7">
    <location>
        <position position="144"/>
    </location>
    <ligand>
        <name>a 1,2-diacyl-sn-glycero-3-phospho-(1'-sn-glycerol)</name>
        <dbReference type="ChEBI" id="CHEBI:64716"/>
    </ligand>
</feature>
<dbReference type="EC" id="2.5.1.145" evidence="7"/>
<gene>
    <name evidence="7 9" type="primary">lgt</name>
    <name evidence="9" type="ORF">LR394_10845</name>
</gene>
<comment type="pathway">
    <text evidence="7">Protein modification; lipoprotein biosynthesis (diacylglyceryl transfer).</text>
</comment>
<feature type="region of interest" description="Disordered" evidence="8">
    <location>
        <begin position="286"/>
        <end position="342"/>
    </location>
</feature>
<feature type="compositionally biased region" description="Basic and acidic residues" evidence="8">
    <location>
        <begin position="307"/>
        <end position="327"/>
    </location>
</feature>
<name>A0A9X1SYW5_9ACTN</name>
<evidence type="ECO:0000313" key="9">
    <source>
        <dbReference type="EMBL" id="MCD5311398.1"/>
    </source>
</evidence>
<dbReference type="EMBL" id="JAJOMB010000004">
    <property type="protein sequence ID" value="MCD5311398.1"/>
    <property type="molecule type" value="Genomic_DNA"/>
</dbReference>
<comment type="catalytic activity">
    <reaction evidence="7">
        <text>L-cysteinyl-[prolipoprotein] + a 1,2-diacyl-sn-glycero-3-phospho-(1'-sn-glycerol) = an S-1,2-diacyl-sn-glyceryl-L-cysteinyl-[prolipoprotein] + sn-glycerol 1-phosphate + H(+)</text>
        <dbReference type="Rhea" id="RHEA:56712"/>
        <dbReference type="Rhea" id="RHEA-COMP:14679"/>
        <dbReference type="Rhea" id="RHEA-COMP:14680"/>
        <dbReference type="ChEBI" id="CHEBI:15378"/>
        <dbReference type="ChEBI" id="CHEBI:29950"/>
        <dbReference type="ChEBI" id="CHEBI:57685"/>
        <dbReference type="ChEBI" id="CHEBI:64716"/>
        <dbReference type="ChEBI" id="CHEBI:140658"/>
        <dbReference type="EC" id="2.5.1.145"/>
    </reaction>
</comment>
<evidence type="ECO:0000256" key="8">
    <source>
        <dbReference type="SAM" id="MobiDB-lite"/>
    </source>
</evidence>
<feature type="transmembrane region" description="Helical" evidence="7">
    <location>
        <begin position="251"/>
        <end position="273"/>
    </location>
</feature>
<dbReference type="RefSeq" id="WP_231440571.1">
    <property type="nucleotide sequence ID" value="NZ_JAJOMB010000004.1"/>
</dbReference>
<comment type="subcellular location">
    <subcellularLocation>
        <location evidence="7">Cell membrane</location>
        <topology evidence="7">Multi-pass membrane protein</topology>
    </subcellularLocation>
</comment>
<feature type="transmembrane region" description="Helical" evidence="7">
    <location>
        <begin position="123"/>
        <end position="143"/>
    </location>
</feature>
<protein>
    <recommendedName>
        <fullName evidence="7">Phosphatidylglycerol--prolipoprotein diacylglyceryl transferase</fullName>
        <ecNumber evidence="7">2.5.1.145</ecNumber>
    </recommendedName>
</protein>
<sequence length="342" mass="36921">MDAALLTAIPSPDQGVWHLGPLPLRGYAFSILIGIGLAIWTAQIRWKARGGDPTVVLDIATWAVPFGVIGGRLYHVVTSPQAYFGEGGDPVKALYIWEGGLGIWGAIALGAVGIWIGCRRSGIAFPAFVDALAPGLLFAQAFGRLGNWFNNELYGKALDESNPFALRIYQWDNSAGQAVRDAAGDPLVLGYFHPTFLYEAVWNILAAIVLIWADRRFRLGHGRVAALYVVLYCLGRGYIETLRIDEANHILGLRLNVWTSVLLFLAGLAYLLISARRRPGREASLYLPGREPAGTADGDAPVAEPDSVEKPGEKAEEQKQKDAEDGKGAVAEAEAVAKKTGE</sequence>
<dbReference type="Proteomes" id="UP001138997">
    <property type="component" value="Unassembled WGS sequence"/>
</dbReference>
<proteinExistence type="inferred from homology"/>
<comment type="function">
    <text evidence="7">Catalyzes the transfer of the diacylglyceryl group from phosphatidylglycerol to the sulfhydryl group of the N-terminal cysteine of a prolipoprotein, the first step in the formation of mature lipoproteins.</text>
</comment>
<keyword evidence="2 7" id="KW-1003">Cell membrane</keyword>
<keyword evidence="10" id="KW-1185">Reference proteome</keyword>
<dbReference type="AlphaFoldDB" id="A0A9X1SYW5"/>
<dbReference type="HAMAP" id="MF_01147">
    <property type="entry name" value="Lgt"/>
    <property type="match status" value="1"/>
</dbReference>
<dbReference type="InterPro" id="IPR001640">
    <property type="entry name" value="Lgt"/>
</dbReference>
<keyword evidence="4 7" id="KW-0812">Transmembrane</keyword>
<evidence type="ECO:0000256" key="7">
    <source>
        <dbReference type="HAMAP-Rule" id="MF_01147"/>
    </source>
</evidence>
<keyword evidence="3 7" id="KW-0808">Transferase</keyword>
<evidence type="ECO:0000256" key="2">
    <source>
        <dbReference type="ARBA" id="ARBA00022475"/>
    </source>
</evidence>
<evidence type="ECO:0000256" key="5">
    <source>
        <dbReference type="ARBA" id="ARBA00022989"/>
    </source>
</evidence>
<dbReference type="GO" id="GO:0042158">
    <property type="term" value="P:lipoprotein biosynthetic process"/>
    <property type="evidence" value="ECO:0007669"/>
    <property type="project" value="UniProtKB-UniRule"/>
</dbReference>
<evidence type="ECO:0000256" key="3">
    <source>
        <dbReference type="ARBA" id="ARBA00022679"/>
    </source>
</evidence>
<comment type="caution">
    <text evidence="9">The sequence shown here is derived from an EMBL/GenBank/DDBJ whole genome shotgun (WGS) entry which is preliminary data.</text>
</comment>
<feature type="transmembrane region" description="Helical" evidence="7">
    <location>
        <begin position="220"/>
        <end position="239"/>
    </location>
</feature>
<evidence type="ECO:0000256" key="1">
    <source>
        <dbReference type="ARBA" id="ARBA00007150"/>
    </source>
</evidence>
<evidence type="ECO:0000256" key="6">
    <source>
        <dbReference type="ARBA" id="ARBA00023136"/>
    </source>
</evidence>